<evidence type="ECO:0000313" key="13">
    <source>
        <dbReference type="Proteomes" id="UP000199588"/>
    </source>
</evidence>
<reference evidence="12 13" key="1">
    <citation type="submission" date="2016-10" db="EMBL/GenBank/DDBJ databases">
        <authorList>
            <person name="Varghese N."/>
            <person name="Submissions S."/>
        </authorList>
    </citation>
    <scope>NUCLEOTIDE SEQUENCE [LARGE SCALE GENOMIC DNA]</scope>
    <source>
        <strain evidence="12 13">DSM 22022</strain>
    </source>
</reference>
<proteinExistence type="inferred from homology"/>
<sequence length="345" mass="39749">MNRIFTEQLTQSLNNKLAGLYYLIGQDPLLLSESQDNIIQAATKSGFDEKLEIQIDNGTNWNDLFERCQSMGLFFSKQVITLHFPENPTALLSKNLAELISLLNSDLLLILHFGKLTKLMEKQDWFIQSEQYDRNAVLVNCQTPTAEQLPRWVANRCKAMGLIAEQDAVQLLCYSYENNLLALKQTLQLLDLLHADHKLTFVRVKNIVEQSSVFTPFQWIDALLEGKEARARRILTGLQAEDVQPIILLRSLQRELTTLLQLAKPQHKTASVDSALPVAQLREGFDRLKIWQNRRPLFTQAFQRLTYRKLYLAVQQLAELERLAKQEFSADIWDQLANIIPKICR</sequence>
<dbReference type="Gene3D" id="1.10.8.60">
    <property type="match status" value="1"/>
</dbReference>
<dbReference type="EC" id="2.7.7.7" evidence="1 9"/>
<evidence type="ECO:0000256" key="5">
    <source>
        <dbReference type="ARBA" id="ARBA00022705"/>
    </source>
</evidence>
<keyword evidence="4" id="KW-0548">Nucleotidyltransferase</keyword>
<dbReference type="CDD" id="cd18138">
    <property type="entry name" value="HLD_clamp_pol_III_delta"/>
    <property type="match status" value="1"/>
</dbReference>
<comment type="caution">
    <text evidence="12">The sequence shown here is derived from an EMBL/GenBank/DDBJ whole genome shotgun (WGS) entry which is preliminary data.</text>
</comment>
<dbReference type="Pfam" id="PF14840">
    <property type="entry name" value="DNA_pol3_delt_C"/>
    <property type="match status" value="1"/>
</dbReference>
<keyword evidence="3" id="KW-0808">Transferase</keyword>
<gene>
    <name evidence="12" type="ORF">SAMN02910354_00445</name>
</gene>
<keyword evidence="5" id="KW-0235">DNA replication</keyword>
<evidence type="ECO:0000256" key="4">
    <source>
        <dbReference type="ARBA" id="ARBA00022695"/>
    </source>
</evidence>
<dbReference type="Gene3D" id="3.40.50.300">
    <property type="entry name" value="P-loop containing nucleotide triphosphate hydrolases"/>
    <property type="match status" value="1"/>
</dbReference>
<dbReference type="EMBL" id="FMUQ01000003">
    <property type="protein sequence ID" value="SCX81059.1"/>
    <property type="molecule type" value="Genomic_DNA"/>
</dbReference>
<dbReference type="InterPro" id="IPR032780">
    <property type="entry name" value="DNA_pol3_delt_C"/>
</dbReference>
<dbReference type="Gene3D" id="1.20.272.10">
    <property type="match status" value="1"/>
</dbReference>
<dbReference type="InterPro" id="IPR010372">
    <property type="entry name" value="DNA_pol3_delta_N"/>
</dbReference>
<evidence type="ECO:0000256" key="3">
    <source>
        <dbReference type="ARBA" id="ARBA00022679"/>
    </source>
</evidence>
<evidence type="ECO:0000256" key="2">
    <source>
        <dbReference type="ARBA" id="ARBA00017703"/>
    </source>
</evidence>
<evidence type="ECO:0000256" key="9">
    <source>
        <dbReference type="NCBIfam" id="TIGR01128"/>
    </source>
</evidence>
<accession>A0A1G5AT88</accession>
<dbReference type="PANTHER" id="PTHR34388:SF1">
    <property type="entry name" value="DNA POLYMERASE III SUBUNIT DELTA"/>
    <property type="match status" value="1"/>
</dbReference>
<dbReference type="RefSeq" id="WP_090654069.1">
    <property type="nucleotide sequence ID" value="NZ_CP015031.1"/>
</dbReference>
<comment type="similarity">
    <text evidence="7">Belongs to the DNA polymerase HolA subunit family.</text>
</comment>
<keyword evidence="13" id="KW-1185">Reference proteome</keyword>
<feature type="domain" description="DNA polymerase III subunit delta C-terminal" evidence="11">
    <location>
        <begin position="216"/>
        <end position="339"/>
    </location>
</feature>
<dbReference type="PANTHER" id="PTHR34388">
    <property type="entry name" value="DNA POLYMERASE III SUBUNIT DELTA"/>
    <property type="match status" value="1"/>
</dbReference>
<comment type="catalytic activity">
    <reaction evidence="8">
        <text>DNA(n) + a 2'-deoxyribonucleoside 5'-triphosphate = DNA(n+1) + diphosphate</text>
        <dbReference type="Rhea" id="RHEA:22508"/>
        <dbReference type="Rhea" id="RHEA-COMP:17339"/>
        <dbReference type="Rhea" id="RHEA-COMP:17340"/>
        <dbReference type="ChEBI" id="CHEBI:33019"/>
        <dbReference type="ChEBI" id="CHEBI:61560"/>
        <dbReference type="ChEBI" id="CHEBI:173112"/>
        <dbReference type="EC" id="2.7.7.7"/>
    </reaction>
</comment>
<dbReference type="InterPro" id="IPR008921">
    <property type="entry name" value="DNA_pol3_clamp-load_cplx_C"/>
</dbReference>
<dbReference type="Proteomes" id="UP000199588">
    <property type="component" value="Unassembled WGS sequence"/>
</dbReference>
<dbReference type="InterPro" id="IPR005790">
    <property type="entry name" value="DNA_polIII_delta"/>
</dbReference>
<evidence type="ECO:0000313" key="12">
    <source>
        <dbReference type="EMBL" id="SCX81059.1"/>
    </source>
</evidence>
<name>A0A1G5AT88_9PAST</name>
<evidence type="ECO:0000259" key="11">
    <source>
        <dbReference type="Pfam" id="PF14840"/>
    </source>
</evidence>
<dbReference type="SUPFAM" id="SSF48019">
    <property type="entry name" value="post-AAA+ oligomerization domain-like"/>
    <property type="match status" value="1"/>
</dbReference>
<dbReference type="Pfam" id="PF06144">
    <property type="entry name" value="DNA_pol3_delta"/>
    <property type="match status" value="1"/>
</dbReference>
<keyword evidence="6" id="KW-0239">DNA-directed DNA polymerase</keyword>
<evidence type="ECO:0000256" key="7">
    <source>
        <dbReference type="ARBA" id="ARBA00034754"/>
    </source>
</evidence>
<evidence type="ECO:0000256" key="1">
    <source>
        <dbReference type="ARBA" id="ARBA00012417"/>
    </source>
</evidence>
<dbReference type="NCBIfam" id="TIGR01128">
    <property type="entry name" value="holA"/>
    <property type="match status" value="1"/>
</dbReference>
<protein>
    <recommendedName>
        <fullName evidence="2 9">DNA polymerase III subunit delta</fullName>
        <ecNumber evidence="1 9">2.7.7.7</ecNumber>
    </recommendedName>
</protein>
<feature type="domain" description="DNA polymerase III delta N-terminal" evidence="10">
    <location>
        <begin position="21"/>
        <end position="142"/>
    </location>
</feature>
<evidence type="ECO:0000259" key="10">
    <source>
        <dbReference type="Pfam" id="PF06144"/>
    </source>
</evidence>
<evidence type="ECO:0000256" key="6">
    <source>
        <dbReference type="ARBA" id="ARBA00022932"/>
    </source>
</evidence>
<evidence type="ECO:0000256" key="8">
    <source>
        <dbReference type="ARBA" id="ARBA00049244"/>
    </source>
</evidence>
<organism evidence="12 13">
    <name type="scientific">Basfia succiniciproducens</name>
    <dbReference type="NCBI Taxonomy" id="653940"/>
    <lineage>
        <taxon>Bacteria</taxon>
        <taxon>Pseudomonadati</taxon>
        <taxon>Pseudomonadota</taxon>
        <taxon>Gammaproteobacteria</taxon>
        <taxon>Pasteurellales</taxon>
        <taxon>Pasteurellaceae</taxon>
        <taxon>Basfia</taxon>
    </lineage>
</organism>
<dbReference type="SUPFAM" id="SSF52540">
    <property type="entry name" value="P-loop containing nucleoside triphosphate hydrolases"/>
    <property type="match status" value="1"/>
</dbReference>
<dbReference type="InterPro" id="IPR027417">
    <property type="entry name" value="P-loop_NTPase"/>
</dbReference>